<accession>A0A0U5EZ74</accession>
<organism evidence="1 2">
    <name type="scientific">Acetobacter ghanensis</name>
    <dbReference type="NCBI Taxonomy" id="431306"/>
    <lineage>
        <taxon>Bacteria</taxon>
        <taxon>Pseudomonadati</taxon>
        <taxon>Pseudomonadota</taxon>
        <taxon>Alphaproteobacteria</taxon>
        <taxon>Acetobacterales</taxon>
        <taxon>Acetobacteraceae</taxon>
        <taxon>Acetobacter</taxon>
    </lineage>
</organism>
<evidence type="ECO:0000313" key="1">
    <source>
        <dbReference type="EMBL" id="CEF53173.1"/>
    </source>
</evidence>
<dbReference type="Proteomes" id="UP000068250">
    <property type="component" value="Chromosome I"/>
</dbReference>
<name>A0A0U5EZ74_9PROT</name>
<evidence type="ECO:0000313" key="2">
    <source>
        <dbReference type="Proteomes" id="UP000068250"/>
    </source>
</evidence>
<dbReference type="AlphaFoldDB" id="A0A0U5EZ74"/>
<gene>
    <name evidence="1" type="ORF">AGA_66</name>
</gene>
<reference evidence="2" key="1">
    <citation type="submission" date="2014-09" db="EMBL/GenBank/DDBJ databases">
        <authorList>
            <person name="Illeghems K.G."/>
        </authorList>
    </citation>
    <scope>NUCLEOTIDE SEQUENCE [LARGE SCALE GENOMIC DNA]</scope>
    <source>
        <strain evidence="2">LMG 23848T</strain>
    </source>
</reference>
<sequence>MAKCRRSSPLLSATCPVCPYNVARNPACAPIGVRMAEHLPGV</sequence>
<protein>
    <submittedName>
        <fullName evidence="1">Uncharacterized protein</fullName>
    </submittedName>
</protein>
<proteinExistence type="predicted"/>
<dbReference type="EMBL" id="LN609302">
    <property type="protein sequence ID" value="CEF53173.1"/>
    <property type="molecule type" value="Genomic_DNA"/>
</dbReference>